<name>A0A1M6M1Y6_9BACT</name>
<evidence type="ECO:0000259" key="5">
    <source>
        <dbReference type="Pfam" id="PF13439"/>
    </source>
</evidence>
<feature type="domain" description="Glycosyl transferase family 1" evidence="4">
    <location>
        <begin position="237"/>
        <end position="410"/>
    </location>
</feature>
<keyword evidence="7" id="KW-1185">Reference proteome</keyword>
<dbReference type="STRING" id="1168035.SAMN05444280_12943"/>
<dbReference type="CDD" id="cd03801">
    <property type="entry name" value="GT4_PimA-like"/>
    <property type="match status" value="1"/>
</dbReference>
<dbReference type="Pfam" id="PF13439">
    <property type="entry name" value="Glyco_transf_4"/>
    <property type="match status" value="1"/>
</dbReference>
<evidence type="ECO:0000256" key="1">
    <source>
        <dbReference type="ARBA" id="ARBA00009481"/>
    </source>
</evidence>
<dbReference type="SUPFAM" id="SSF53756">
    <property type="entry name" value="UDP-Glycosyltransferase/glycogen phosphorylase"/>
    <property type="match status" value="1"/>
</dbReference>
<dbReference type="GO" id="GO:0016757">
    <property type="term" value="F:glycosyltransferase activity"/>
    <property type="evidence" value="ECO:0007669"/>
    <property type="project" value="UniProtKB-KW"/>
</dbReference>
<dbReference type="EMBL" id="FQZE01000029">
    <property type="protein sequence ID" value="SHJ77455.1"/>
    <property type="molecule type" value="Genomic_DNA"/>
</dbReference>
<dbReference type="AlphaFoldDB" id="A0A1M6M1Y6"/>
<evidence type="ECO:0000313" key="7">
    <source>
        <dbReference type="Proteomes" id="UP000184050"/>
    </source>
</evidence>
<dbReference type="Pfam" id="PF00534">
    <property type="entry name" value="Glycos_transf_1"/>
    <property type="match status" value="1"/>
</dbReference>
<dbReference type="Gene3D" id="3.40.50.2000">
    <property type="entry name" value="Glycogen Phosphorylase B"/>
    <property type="match status" value="2"/>
</dbReference>
<accession>A0A1M6M1Y6</accession>
<dbReference type="InterPro" id="IPR001296">
    <property type="entry name" value="Glyco_trans_1"/>
</dbReference>
<keyword evidence="3 6" id="KW-0808">Transferase</keyword>
<evidence type="ECO:0000256" key="3">
    <source>
        <dbReference type="ARBA" id="ARBA00022679"/>
    </source>
</evidence>
<keyword evidence="2" id="KW-0328">Glycosyltransferase</keyword>
<gene>
    <name evidence="6" type="ORF">SAMN05444280_12943</name>
</gene>
<evidence type="ECO:0000259" key="4">
    <source>
        <dbReference type="Pfam" id="PF00534"/>
    </source>
</evidence>
<dbReference type="InterPro" id="IPR028098">
    <property type="entry name" value="Glyco_trans_4-like_N"/>
</dbReference>
<dbReference type="Proteomes" id="UP000184050">
    <property type="component" value="Unassembled WGS sequence"/>
</dbReference>
<evidence type="ECO:0000256" key="2">
    <source>
        <dbReference type="ARBA" id="ARBA00022676"/>
    </source>
</evidence>
<organism evidence="6 7">
    <name type="scientific">Tangfeifania diversioriginum</name>
    <dbReference type="NCBI Taxonomy" id="1168035"/>
    <lineage>
        <taxon>Bacteria</taxon>
        <taxon>Pseudomonadati</taxon>
        <taxon>Bacteroidota</taxon>
        <taxon>Bacteroidia</taxon>
        <taxon>Marinilabiliales</taxon>
        <taxon>Prolixibacteraceae</taxon>
        <taxon>Tangfeifania</taxon>
    </lineage>
</organism>
<dbReference type="PANTHER" id="PTHR12526">
    <property type="entry name" value="GLYCOSYLTRANSFERASE"/>
    <property type="match status" value="1"/>
</dbReference>
<protein>
    <submittedName>
        <fullName evidence="6">Glycosyltransferase involved in cell wall bisynthesis</fullName>
    </submittedName>
</protein>
<reference evidence="6 7" key="1">
    <citation type="submission" date="2016-11" db="EMBL/GenBank/DDBJ databases">
        <authorList>
            <person name="Jaros S."/>
            <person name="Januszkiewicz K."/>
            <person name="Wedrychowicz H."/>
        </authorList>
    </citation>
    <scope>NUCLEOTIDE SEQUENCE [LARGE SCALE GENOMIC DNA]</scope>
    <source>
        <strain evidence="6 7">DSM 27063</strain>
    </source>
</reference>
<dbReference type="PANTHER" id="PTHR12526:SF640">
    <property type="entry name" value="COLANIC ACID BIOSYNTHESIS GLYCOSYLTRANSFERASE WCAL-RELATED"/>
    <property type="match status" value="1"/>
</dbReference>
<proteinExistence type="inferred from homology"/>
<sequence length="434" mass="48888">MGAVFIMNIIQIIPGSGGSFYCGNCLRDSKYVEALRQEGHQVVKIPMYLPLFADEHDISGIPIFYGAISTYLKQVYPIFRKAPKWFDRMLNSKPMMKLAASMAGSTRAKGLEDMTISMLLGEQGQQKEELENMVNWIAEHCKPDIIHLSNALLLGLAKRLKEKVGVPVLCSLQDEDVWVDVMDPSVQDKIWKLMHTRAEDVDAFVAVSNFFAEVMKKKMDLPAEKVKTFYLGVDYEDYKFISTKEKSRNVGYISRLCHENGFDIVVDAFIELKKKPGFEDVKLIATGGSTGDDTKYIKEQKRKIKENGFSDDFKIVDEFEEESIHSFFEKVSLVSVPVRNGEAFGMYLLESMASGVPVVQPALGAFPEIIETAGGGTVYSPNSPEKLSESWAELLNDPEKLEKLSRAGYQGTKEKFNIHTHAKEIITLYENLKK</sequence>
<feature type="domain" description="Glycosyltransferase subfamily 4-like N-terminal" evidence="5">
    <location>
        <begin position="133"/>
        <end position="236"/>
    </location>
</feature>
<evidence type="ECO:0000313" key="6">
    <source>
        <dbReference type="EMBL" id="SHJ77455.1"/>
    </source>
</evidence>
<comment type="similarity">
    <text evidence="1">Belongs to the glycosyltransferase group 1 family. Glycosyltransferase 4 subfamily.</text>
</comment>